<evidence type="ECO:0000313" key="8">
    <source>
        <dbReference type="Ensembl" id="ENSMMOP00000004940.1"/>
    </source>
</evidence>
<evidence type="ECO:0000256" key="7">
    <source>
        <dbReference type="SAM" id="Phobius"/>
    </source>
</evidence>
<name>A0A3Q4AL23_MOLML</name>
<feature type="compositionally biased region" description="Polar residues" evidence="6">
    <location>
        <begin position="271"/>
        <end position="282"/>
    </location>
</feature>
<evidence type="ECO:0000256" key="1">
    <source>
        <dbReference type="ARBA" id="ARBA00004141"/>
    </source>
</evidence>
<proteinExistence type="inferred from homology"/>
<evidence type="ECO:0000256" key="6">
    <source>
        <dbReference type="SAM" id="MobiDB-lite"/>
    </source>
</evidence>
<feature type="region of interest" description="Disordered" evidence="6">
    <location>
        <begin position="485"/>
        <end position="506"/>
    </location>
</feature>
<protein>
    <submittedName>
        <fullName evidence="8">Uncharacterized protein</fullName>
    </submittedName>
</protein>
<dbReference type="PANTHER" id="PTHR17615:SF7">
    <property type="entry name" value="PROTEIN ENTREP3"/>
    <property type="match status" value="1"/>
</dbReference>
<feature type="region of interest" description="Disordered" evidence="6">
    <location>
        <begin position="572"/>
        <end position="597"/>
    </location>
</feature>
<feature type="transmembrane region" description="Helical" evidence="7">
    <location>
        <begin position="73"/>
        <end position="90"/>
    </location>
</feature>
<dbReference type="GO" id="GO:0016020">
    <property type="term" value="C:membrane"/>
    <property type="evidence" value="ECO:0007669"/>
    <property type="project" value="UniProtKB-SubCell"/>
</dbReference>
<feature type="transmembrane region" description="Helical" evidence="7">
    <location>
        <begin position="36"/>
        <end position="61"/>
    </location>
</feature>
<keyword evidence="9" id="KW-1185">Reference proteome</keyword>
<evidence type="ECO:0000256" key="2">
    <source>
        <dbReference type="ARBA" id="ARBA00022692"/>
    </source>
</evidence>
<feature type="compositionally biased region" description="Polar residues" evidence="6">
    <location>
        <begin position="489"/>
        <end position="499"/>
    </location>
</feature>
<reference evidence="8" key="2">
    <citation type="submission" date="2025-09" db="UniProtKB">
        <authorList>
            <consortium name="Ensembl"/>
        </authorList>
    </citation>
    <scope>IDENTIFICATION</scope>
</reference>
<feature type="compositionally biased region" description="Basic residues" evidence="6">
    <location>
        <begin position="615"/>
        <end position="641"/>
    </location>
</feature>
<feature type="transmembrane region" description="Helical" evidence="7">
    <location>
        <begin position="136"/>
        <end position="156"/>
    </location>
</feature>
<keyword evidence="3 7" id="KW-1133">Transmembrane helix</keyword>
<accession>A0A3Q4AL23</accession>
<feature type="compositionally biased region" description="Low complexity" evidence="6">
    <location>
        <begin position="1"/>
        <end position="19"/>
    </location>
</feature>
<dbReference type="OMA" id="GEYFSFR"/>
<evidence type="ECO:0000256" key="5">
    <source>
        <dbReference type="ARBA" id="ARBA00034309"/>
    </source>
</evidence>
<reference evidence="8" key="1">
    <citation type="submission" date="2025-08" db="UniProtKB">
        <authorList>
            <consortium name="Ensembl"/>
        </authorList>
    </citation>
    <scope>IDENTIFICATION</scope>
</reference>
<dbReference type="PANTHER" id="PTHR17615">
    <property type="entry name" value="PROTEIN FAM189A"/>
    <property type="match status" value="1"/>
</dbReference>
<sequence>MPSPSDSSSVASASGSRGWSDSRRGMSGRGPSGARLLLYLGLCHLGLGAMVLAFSFTSMAFTSSARVRQSCPFWAGFFVVASGIVGIVSWRRPLTLVQVSLFMLLSAVCVILSLAGSMLSCQNAQMVKAMLTCQDLLFSACGLSILSTIICTLSTVTCSIHIFSLDLVHLLAPHRSRSVNPECTTPQDAFLTNIMDFEEFVPPIPPPPYYPPEYTCSSETDAQITYNGSMESPIPLYPTDCPPPYEVVMGQRAVSQATMFDPHGTELSGERGTSTAFSGESMDSGSLLMSEIVDIPDDSSPSEDSCLLEVGLRTQGERGNRTAAERGDGGDCGELTSFRYPPTQTPESPLAGGPRARRFLRGERSNSCSSASTATTSPVLRRQAMLAGSCSQLETIVDSASQQRPCTPEFPGHHPIPSWPAGVPASSASPTPPSSATSEQCGRQGNGPPLPGQPLYFRQKTGRGERAGDGARRDIKGLLRLVRSHSEPGLSSSADTPSSEALVLPRTPLPPATALPVKSSMKSAAMGVQVPFKPPPASPLRLPKDCRRSLGDLKVTRALVARFLQRSKCNLSLSSEHGGSTGQGPKRRSGAEGTATNYLSSEQVLLTPWNTSRGRPNHHSHHSPHRRGHHHSHSDSRHIRHHSSWVPEGIHLRSCGDLSSSSSASLRRLVTPHPPHGSSGALYSESAV</sequence>
<feature type="region of interest" description="Disordered" evidence="6">
    <location>
        <begin position="262"/>
        <end position="282"/>
    </location>
</feature>
<dbReference type="Ensembl" id="ENSMMOT00000005030.1">
    <property type="protein sequence ID" value="ENSMMOP00000004940.1"/>
    <property type="gene ID" value="ENSMMOG00000003938.1"/>
</dbReference>
<feature type="region of interest" description="Disordered" evidence="6">
    <location>
        <begin position="667"/>
        <end position="688"/>
    </location>
</feature>
<feature type="region of interest" description="Disordered" evidence="6">
    <location>
        <begin position="609"/>
        <end position="641"/>
    </location>
</feature>
<evidence type="ECO:0000313" key="9">
    <source>
        <dbReference type="Proteomes" id="UP000261620"/>
    </source>
</evidence>
<dbReference type="AlphaFoldDB" id="A0A3Q4AL23"/>
<feature type="compositionally biased region" description="Basic and acidic residues" evidence="6">
    <location>
        <begin position="317"/>
        <end position="329"/>
    </location>
</feature>
<evidence type="ECO:0000256" key="3">
    <source>
        <dbReference type="ARBA" id="ARBA00022989"/>
    </source>
</evidence>
<comment type="similarity">
    <text evidence="5">Belongs to the ENTREP family.</text>
</comment>
<keyword evidence="2 7" id="KW-0812">Transmembrane</keyword>
<evidence type="ECO:0000256" key="4">
    <source>
        <dbReference type="ARBA" id="ARBA00023136"/>
    </source>
</evidence>
<dbReference type="InterPro" id="IPR030431">
    <property type="entry name" value="ENTREP1-3"/>
</dbReference>
<feature type="region of interest" description="Disordered" evidence="6">
    <location>
        <begin position="401"/>
        <end position="457"/>
    </location>
</feature>
<feature type="region of interest" description="Disordered" evidence="6">
    <location>
        <begin position="1"/>
        <end position="27"/>
    </location>
</feature>
<dbReference type="Proteomes" id="UP000261620">
    <property type="component" value="Unplaced"/>
</dbReference>
<comment type="subcellular location">
    <subcellularLocation>
        <location evidence="1">Membrane</location>
        <topology evidence="1">Multi-pass membrane protein</topology>
    </subcellularLocation>
</comment>
<dbReference type="Pfam" id="PF04103">
    <property type="entry name" value="CD20"/>
    <property type="match status" value="1"/>
</dbReference>
<dbReference type="STRING" id="94237.ENSMMOP00000004940"/>
<feature type="compositionally biased region" description="Low complexity" evidence="6">
    <location>
        <begin position="419"/>
        <end position="447"/>
    </location>
</feature>
<feature type="region of interest" description="Disordered" evidence="6">
    <location>
        <begin position="317"/>
        <end position="355"/>
    </location>
</feature>
<feature type="transmembrane region" description="Helical" evidence="7">
    <location>
        <begin position="96"/>
        <end position="115"/>
    </location>
</feature>
<organism evidence="8 9">
    <name type="scientific">Mola mola</name>
    <name type="common">Ocean sunfish</name>
    <name type="synonym">Tetraodon mola</name>
    <dbReference type="NCBI Taxonomy" id="94237"/>
    <lineage>
        <taxon>Eukaryota</taxon>
        <taxon>Metazoa</taxon>
        <taxon>Chordata</taxon>
        <taxon>Craniata</taxon>
        <taxon>Vertebrata</taxon>
        <taxon>Euteleostomi</taxon>
        <taxon>Actinopterygii</taxon>
        <taxon>Neopterygii</taxon>
        <taxon>Teleostei</taxon>
        <taxon>Neoteleostei</taxon>
        <taxon>Acanthomorphata</taxon>
        <taxon>Eupercaria</taxon>
        <taxon>Tetraodontiformes</taxon>
        <taxon>Molidae</taxon>
        <taxon>Mola</taxon>
    </lineage>
</organism>
<dbReference type="InterPro" id="IPR007237">
    <property type="entry name" value="CD20-like"/>
</dbReference>
<keyword evidence="4 7" id="KW-0472">Membrane</keyword>